<dbReference type="InterPro" id="IPR017452">
    <property type="entry name" value="GPCR_Rhodpsn_7TM"/>
</dbReference>
<protein>
    <recommendedName>
        <fullName evidence="9">G-protein coupled receptors family 1 profile domain-containing protein</fullName>
    </recommendedName>
</protein>
<keyword evidence="4" id="KW-0297">G-protein coupled receptor</keyword>
<keyword evidence="6" id="KW-0675">Receptor</keyword>
<evidence type="ECO:0000259" key="9">
    <source>
        <dbReference type="PROSITE" id="PS50262"/>
    </source>
</evidence>
<evidence type="ECO:0000256" key="2">
    <source>
        <dbReference type="ARBA" id="ARBA00022692"/>
    </source>
</evidence>
<dbReference type="GO" id="GO:0005886">
    <property type="term" value="C:plasma membrane"/>
    <property type="evidence" value="ECO:0007669"/>
    <property type="project" value="TreeGrafter"/>
</dbReference>
<evidence type="ECO:0000256" key="4">
    <source>
        <dbReference type="ARBA" id="ARBA00023040"/>
    </source>
</evidence>
<feature type="transmembrane region" description="Helical" evidence="8">
    <location>
        <begin position="266"/>
        <end position="289"/>
    </location>
</feature>
<evidence type="ECO:0000313" key="11">
    <source>
        <dbReference type="EMBL" id="CAF1428526.1"/>
    </source>
</evidence>
<evidence type="ECO:0000313" key="12">
    <source>
        <dbReference type="Proteomes" id="UP000663832"/>
    </source>
</evidence>
<dbReference type="Pfam" id="PF00001">
    <property type="entry name" value="7tm_1"/>
    <property type="match status" value="1"/>
</dbReference>
<evidence type="ECO:0000313" key="10">
    <source>
        <dbReference type="EMBL" id="CAF0898313.1"/>
    </source>
</evidence>
<feature type="transmembrane region" description="Helical" evidence="8">
    <location>
        <begin position="6"/>
        <end position="25"/>
    </location>
</feature>
<dbReference type="PROSITE" id="PS50262">
    <property type="entry name" value="G_PROTEIN_RECEP_F1_2"/>
    <property type="match status" value="1"/>
</dbReference>
<keyword evidence="12" id="KW-1185">Reference proteome</keyword>
<feature type="transmembrane region" description="Helical" evidence="8">
    <location>
        <begin position="170"/>
        <end position="192"/>
    </location>
</feature>
<comment type="caution">
    <text evidence="10">The sequence shown here is derived from an EMBL/GenBank/DDBJ whole genome shotgun (WGS) entry which is preliminary data.</text>
</comment>
<evidence type="ECO:0000313" key="13">
    <source>
        <dbReference type="Proteomes" id="UP000663877"/>
    </source>
</evidence>
<evidence type="ECO:0000256" key="3">
    <source>
        <dbReference type="ARBA" id="ARBA00022989"/>
    </source>
</evidence>
<feature type="transmembrane region" description="Helical" evidence="8">
    <location>
        <begin position="119"/>
        <end position="143"/>
    </location>
</feature>
<evidence type="ECO:0000256" key="8">
    <source>
        <dbReference type="SAM" id="Phobius"/>
    </source>
</evidence>
<dbReference type="OrthoDB" id="9983318at2759"/>
<dbReference type="EMBL" id="CAJNOI010000036">
    <property type="protein sequence ID" value="CAF0898313.1"/>
    <property type="molecule type" value="Genomic_DNA"/>
</dbReference>
<reference evidence="10" key="1">
    <citation type="submission" date="2021-02" db="EMBL/GenBank/DDBJ databases">
        <authorList>
            <person name="Nowell W R."/>
        </authorList>
    </citation>
    <scope>NUCLEOTIDE SEQUENCE</scope>
</reference>
<evidence type="ECO:0000256" key="7">
    <source>
        <dbReference type="ARBA" id="ARBA00023224"/>
    </source>
</evidence>
<comment type="subcellular location">
    <subcellularLocation>
        <location evidence="1">Membrane</location>
        <topology evidence="1">Multi-pass membrane protein</topology>
    </subcellularLocation>
</comment>
<sequence length="335" mass="38039">MQVLVHGIINLVLGAIGLVFNILVFTRPSLHREPCSVYFFWSSCFNLIIVYGILPLRILGNGFNIDFSNRYIVLCKIEYFVNYGGRSVSIWLIVLACVDRFCHSSANAIIRRMSSLKTARLAAGVVSIIIMILYSHMPVYYVLTYTLNQFGNVVSTCNGQIGTYRTFLGFWYMALYSLCPCFLMFLFGFLTLRNIRRHRLIVPTAAGRNQVARRTDNQLLRMLIAQVTVIIVATLPNSIYQLYIAFTSNVPKNTLRVAQENLAGRTVGPLINFAHTSSFYLYTLTGTIFRNELRKIIQRCRHPTRNVSTAQHGSILKTVVPSNRKLITTVNNQTK</sequence>
<keyword evidence="3 8" id="KW-1133">Transmembrane helix</keyword>
<dbReference type="PANTHER" id="PTHR24243">
    <property type="entry name" value="G-PROTEIN COUPLED RECEPTOR"/>
    <property type="match status" value="1"/>
</dbReference>
<evidence type="ECO:0000256" key="5">
    <source>
        <dbReference type="ARBA" id="ARBA00023136"/>
    </source>
</evidence>
<organism evidence="10 13">
    <name type="scientific">Adineta steineri</name>
    <dbReference type="NCBI Taxonomy" id="433720"/>
    <lineage>
        <taxon>Eukaryota</taxon>
        <taxon>Metazoa</taxon>
        <taxon>Spiralia</taxon>
        <taxon>Gnathifera</taxon>
        <taxon>Rotifera</taxon>
        <taxon>Eurotatoria</taxon>
        <taxon>Bdelloidea</taxon>
        <taxon>Adinetida</taxon>
        <taxon>Adinetidae</taxon>
        <taxon>Adineta</taxon>
    </lineage>
</organism>
<feature type="transmembrane region" description="Helical" evidence="8">
    <location>
        <begin position="223"/>
        <end position="246"/>
    </location>
</feature>
<dbReference type="Proteomes" id="UP000663877">
    <property type="component" value="Unassembled WGS sequence"/>
</dbReference>
<keyword evidence="5 8" id="KW-0472">Membrane</keyword>
<name>A0A813ZIA2_9BILA</name>
<evidence type="ECO:0000256" key="1">
    <source>
        <dbReference type="ARBA" id="ARBA00004141"/>
    </source>
</evidence>
<dbReference type="SUPFAM" id="SSF81321">
    <property type="entry name" value="Family A G protein-coupled receptor-like"/>
    <property type="match status" value="1"/>
</dbReference>
<accession>A0A813ZIA2</accession>
<keyword evidence="7" id="KW-0807">Transducer</keyword>
<dbReference type="AlphaFoldDB" id="A0A813ZIA2"/>
<feature type="domain" description="G-protein coupled receptors family 1 profile" evidence="9">
    <location>
        <begin position="17"/>
        <end position="282"/>
    </location>
</feature>
<proteinExistence type="predicted"/>
<dbReference type="PANTHER" id="PTHR24243:SF233">
    <property type="entry name" value="THYROTROPIN-RELEASING HORMONE RECEPTOR"/>
    <property type="match status" value="1"/>
</dbReference>
<feature type="transmembrane region" description="Helical" evidence="8">
    <location>
        <begin position="37"/>
        <end position="59"/>
    </location>
</feature>
<keyword evidence="2 8" id="KW-0812">Transmembrane</keyword>
<gene>
    <name evidence="10" type="ORF">BJG266_LOCUS10331</name>
    <name evidence="11" type="ORF">QVE165_LOCUS38788</name>
</gene>
<dbReference type="GO" id="GO:0004930">
    <property type="term" value="F:G protein-coupled receptor activity"/>
    <property type="evidence" value="ECO:0007669"/>
    <property type="project" value="UniProtKB-KW"/>
</dbReference>
<dbReference type="Gene3D" id="1.20.1070.10">
    <property type="entry name" value="Rhodopsin 7-helix transmembrane proteins"/>
    <property type="match status" value="1"/>
</dbReference>
<dbReference type="EMBL" id="CAJNOM010000422">
    <property type="protein sequence ID" value="CAF1428526.1"/>
    <property type="molecule type" value="Genomic_DNA"/>
</dbReference>
<evidence type="ECO:0000256" key="6">
    <source>
        <dbReference type="ARBA" id="ARBA00023170"/>
    </source>
</evidence>
<dbReference type="InterPro" id="IPR000276">
    <property type="entry name" value="GPCR_Rhodpsn"/>
</dbReference>
<dbReference type="Proteomes" id="UP000663832">
    <property type="component" value="Unassembled WGS sequence"/>
</dbReference>
<feature type="transmembrane region" description="Helical" evidence="8">
    <location>
        <begin position="79"/>
        <end position="98"/>
    </location>
</feature>